<keyword evidence="7 15" id="KW-0378">Hydrolase</keyword>
<evidence type="ECO:0000256" key="15">
    <source>
        <dbReference type="RuleBase" id="RU364006"/>
    </source>
</evidence>
<organism evidence="17 18">
    <name type="scientific">Posidoniimonas corsicana</name>
    <dbReference type="NCBI Taxonomy" id="1938618"/>
    <lineage>
        <taxon>Bacteria</taxon>
        <taxon>Pseudomonadati</taxon>
        <taxon>Planctomycetota</taxon>
        <taxon>Planctomycetia</taxon>
        <taxon>Pirellulales</taxon>
        <taxon>Lacipirellulaceae</taxon>
        <taxon>Posidoniimonas</taxon>
    </lineage>
</organism>
<evidence type="ECO:0000256" key="12">
    <source>
        <dbReference type="PIRSR" id="PIRSR606262-1"/>
    </source>
</evidence>
<protein>
    <recommendedName>
        <fullName evidence="5 15">Cytidine deaminase</fullName>
        <ecNumber evidence="4 15">3.5.4.5</ecNumber>
    </recommendedName>
    <alternativeName>
        <fullName evidence="9 15">Cytidine aminohydrolase</fullName>
    </alternativeName>
</protein>
<dbReference type="InterPro" id="IPR002125">
    <property type="entry name" value="CMP_dCMP_dom"/>
</dbReference>
<dbReference type="PANTHER" id="PTHR11644:SF2">
    <property type="entry name" value="CYTIDINE DEAMINASE"/>
    <property type="match status" value="1"/>
</dbReference>
<evidence type="ECO:0000256" key="9">
    <source>
        <dbReference type="ARBA" id="ARBA00032005"/>
    </source>
</evidence>
<dbReference type="EC" id="3.5.4.5" evidence="4 15"/>
<feature type="active site" description="Proton donor" evidence="12">
    <location>
        <position position="62"/>
    </location>
</feature>
<evidence type="ECO:0000256" key="14">
    <source>
        <dbReference type="PIRSR" id="PIRSR606262-3"/>
    </source>
</evidence>
<dbReference type="GO" id="GO:0072527">
    <property type="term" value="P:pyrimidine-containing compound metabolic process"/>
    <property type="evidence" value="ECO:0007669"/>
    <property type="project" value="UniProtKB-ARBA"/>
</dbReference>
<feature type="binding site" evidence="13">
    <location>
        <begin position="49"/>
        <end position="55"/>
    </location>
    <ligand>
        <name>substrate</name>
    </ligand>
</feature>
<evidence type="ECO:0000256" key="7">
    <source>
        <dbReference type="ARBA" id="ARBA00022801"/>
    </source>
</evidence>
<dbReference type="AlphaFoldDB" id="A0A5C5VBD1"/>
<keyword evidence="6 14" id="KW-0479">Metal-binding</keyword>
<proteinExistence type="inferred from homology"/>
<dbReference type="FunFam" id="3.40.140.10:FF:000008">
    <property type="entry name" value="Cytidine deaminase"/>
    <property type="match status" value="1"/>
</dbReference>
<comment type="cofactor">
    <cofactor evidence="1 14 15">
        <name>Zn(2+)</name>
        <dbReference type="ChEBI" id="CHEBI:29105"/>
    </cofactor>
</comment>
<dbReference type="InterPro" id="IPR006262">
    <property type="entry name" value="Cyt_deam_tetra"/>
</dbReference>
<dbReference type="OrthoDB" id="9795347at2"/>
<comment type="caution">
    <text evidence="17">The sequence shown here is derived from an EMBL/GenBank/DDBJ whole genome shotgun (WGS) entry which is preliminary data.</text>
</comment>
<evidence type="ECO:0000256" key="10">
    <source>
        <dbReference type="ARBA" id="ARBA00049252"/>
    </source>
</evidence>
<dbReference type="GO" id="GO:0008270">
    <property type="term" value="F:zinc ion binding"/>
    <property type="evidence" value="ECO:0007669"/>
    <property type="project" value="UniProtKB-UniRule"/>
</dbReference>
<dbReference type="InterPro" id="IPR050202">
    <property type="entry name" value="Cyt/Deoxycyt_deaminase"/>
</dbReference>
<keyword evidence="8 14" id="KW-0862">Zinc</keyword>
<feature type="binding site" evidence="14">
    <location>
        <position position="60"/>
    </location>
    <ligand>
        <name>Zn(2+)</name>
        <dbReference type="ChEBI" id="CHEBI:29105"/>
        <note>catalytic</note>
    </ligand>
</feature>
<dbReference type="InterPro" id="IPR016192">
    <property type="entry name" value="APOBEC/CMP_deaminase_Zn-bd"/>
</dbReference>
<comment type="function">
    <text evidence="2 15">This enzyme scavenges exogenous and endogenous cytidine and 2'-deoxycytidine for UMP synthesis.</text>
</comment>
<evidence type="ECO:0000256" key="2">
    <source>
        <dbReference type="ARBA" id="ARBA00003949"/>
    </source>
</evidence>
<evidence type="ECO:0000256" key="3">
    <source>
        <dbReference type="ARBA" id="ARBA00006576"/>
    </source>
</evidence>
<feature type="binding site" evidence="14">
    <location>
        <position position="93"/>
    </location>
    <ligand>
        <name>Zn(2+)</name>
        <dbReference type="ChEBI" id="CHEBI:29105"/>
        <note>catalytic</note>
    </ligand>
</feature>
<dbReference type="PANTHER" id="PTHR11644">
    <property type="entry name" value="CYTIDINE DEAMINASE"/>
    <property type="match status" value="1"/>
</dbReference>
<feature type="binding site" evidence="14">
    <location>
        <position position="96"/>
    </location>
    <ligand>
        <name>Zn(2+)</name>
        <dbReference type="ChEBI" id="CHEBI:29105"/>
        <note>catalytic</note>
    </ligand>
</feature>
<evidence type="ECO:0000256" key="4">
    <source>
        <dbReference type="ARBA" id="ARBA00012783"/>
    </source>
</evidence>
<name>A0A5C5VBD1_9BACT</name>
<dbReference type="GO" id="GO:0055086">
    <property type="term" value="P:nucleobase-containing small molecule metabolic process"/>
    <property type="evidence" value="ECO:0007669"/>
    <property type="project" value="UniProtKB-ARBA"/>
</dbReference>
<dbReference type="EMBL" id="SIHJ01000001">
    <property type="protein sequence ID" value="TWT35139.1"/>
    <property type="molecule type" value="Genomic_DNA"/>
</dbReference>
<feature type="domain" description="CMP/dCMP-type deaminase" evidence="16">
    <location>
        <begin position="10"/>
        <end position="111"/>
    </location>
</feature>
<gene>
    <name evidence="17" type="primary">cdd</name>
    <name evidence="17" type="ORF">KOR34_00260</name>
</gene>
<evidence type="ECO:0000259" key="16">
    <source>
        <dbReference type="Pfam" id="PF00383"/>
    </source>
</evidence>
<dbReference type="GO" id="GO:0004126">
    <property type="term" value="F:cytidine deaminase activity"/>
    <property type="evidence" value="ECO:0007669"/>
    <property type="project" value="UniProtKB-UniRule"/>
</dbReference>
<keyword evidence="18" id="KW-1185">Reference proteome</keyword>
<dbReference type="Pfam" id="PF00383">
    <property type="entry name" value="dCMP_cyt_deam_1"/>
    <property type="match status" value="1"/>
</dbReference>
<accession>A0A5C5VBD1</accession>
<dbReference type="SUPFAM" id="SSF53927">
    <property type="entry name" value="Cytidine deaminase-like"/>
    <property type="match status" value="1"/>
</dbReference>
<evidence type="ECO:0000313" key="17">
    <source>
        <dbReference type="EMBL" id="TWT35139.1"/>
    </source>
</evidence>
<sequence length="136" mass="14141">MSDKPLTDDLQLLVEQAAAARQNAYAPHSGYLVGAAVRLSDGRVFTGVNVENASYGLTLCAERTAVASAVAAGAKPGDFDAIAVATRDGGTPCGACRQFMFEFGDFPVVVAATDKQAPPQQHTVAGLLPDGFRLEQ</sequence>
<comment type="similarity">
    <text evidence="3 15">Belongs to the cytidine and deoxycytidylate deaminase family.</text>
</comment>
<dbReference type="GO" id="GO:0042802">
    <property type="term" value="F:identical protein binding"/>
    <property type="evidence" value="ECO:0007669"/>
    <property type="project" value="UniProtKB-ARBA"/>
</dbReference>
<dbReference type="NCBIfam" id="NF004064">
    <property type="entry name" value="PRK05578.1"/>
    <property type="match status" value="1"/>
</dbReference>
<evidence type="ECO:0000256" key="8">
    <source>
        <dbReference type="ARBA" id="ARBA00022833"/>
    </source>
</evidence>
<dbReference type="NCBIfam" id="TIGR01354">
    <property type="entry name" value="cyt_deam_tetra"/>
    <property type="match status" value="1"/>
</dbReference>
<dbReference type="Proteomes" id="UP000316714">
    <property type="component" value="Unassembled WGS sequence"/>
</dbReference>
<dbReference type="Gene3D" id="3.40.140.10">
    <property type="entry name" value="Cytidine Deaminase, domain 2"/>
    <property type="match status" value="1"/>
</dbReference>
<comment type="catalytic activity">
    <reaction evidence="10 15">
        <text>2'-deoxycytidine + H2O + H(+) = 2'-deoxyuridine + NH4(+)</text>
        <dbReference type="Rhea" id="RHEA:13433"/>
        <dbReference type="ChEBI" id="CHEBI:15377"/>
        <dbReference type="ChEBI" id="CHEBI:15378"/>
        <dbReference type="ChEBI" id="CHEBI:15698"/>
        <dbReference type="ChEBI" id="CHEBI:16450"/>
        <dbReference type="ChEBI" id="CHEBI:28938"/>
        <dbReference type="EC" id="3.5.4.5"/>
    </reaction>
</comment>
<evidence type="ECO:0000256" key="5">
    <source>
        <dbReference type="ARBA" id="ARBA00018266"/>
    </source>
</evidence>
<dbReference type="GO" id="GO:0005829">
    <property type="term" value="C:cytosol"/>
    <property type="evidence" value="ECO:0007669"/>
    <property type="project" value="TreeGrafter"/>
</dbReference>
<dbReference type="PROSITE" id="PS00903">
    <property type="entry name" value="CYT_DCMP_DEAMINASES_1"/>
    <property type="match status" value="1"/>
</dbReference>
<dbReference type="RefSeq" id="WP_146561080.1">
    <property type="nucleotide sequence ID" value="NZ_SIHJ01000001.1"/>
</dbReference>
<reference evidence="17 18" key="1">
    <citation type="submission" date="2019-02" db="EMBL/GenBank/DDBJ databases">
        <title>Deep-cultivation of Planctomycetes and their phenomic and genomic characterization uncovers novel biology.</title>
        <authorList>
            <person name="Wiegand S."/>
            <person name="Jogler M."/>
            <person name="Boedeker C."/>
            <person name="Pinto D."/>
            <person name="Vollmers J."/>
            <person name="Rivas-Marin E."/>
            <person name="Kohn T."/>
            <person name="Peeters S.H."/>
            <person name="Heuer A."/>
            <person name="Rast P."/>
            <person name="Oberbeckmann S."/>
            <person name="Bunk B."/>
            <person name="Jeske O."/>
            <person name="Meyerdierks A."/>
            <person name="Storesund J.E."/>
            <person name="Kallscheuer N."/>
            <person name="Luecker S."/>
            <person name="Lage O.M."/>
            <person name="Pohl T."/>
            <person name="Merkel B.J."/>
            <person name="Hornburger P."/>
            <person name="Mueller R.-W."/>
            <person name="Bruemmer F."/>
            <person name="Labrenz M."/>
            <person name="Spormann A.M."/>
            <person name="Op Den Camp H."/>
            <person name="Overmann J."/>
            <person name="Amann R."/>
            <person name="Jetten M.S.M."/>
            <person name="Mascher T."/>
            <person name="Medema M.H."/>
            <person name="Devos D.P."/>
            <person name="Kaster A.-K."/>
            <person name="Ovreas L."/>
            <person name="Rohde M."/>
            <person name="Galperin M.Y."/>
            <person name="Jogler C."/>
        </authorList>
    </citation>
    <scope>NUCLEOTIDE SEQUENCE [LARGE SCALE GENOMIC DNA]</scope>
    <source>
        <strain evidence="17 18">KOR34</strain>
    </source>
</reference>
<evidence type="ECO:0000256" key="11">
    <source>
        <dbReference type="ARBA" id="ARBA00049558"/>
    </source>
</evidence>
<dbReference type="CDD" id="cd01283">
    <property type="entry name" value="cytidine_deaminase"/>
    <property type="match status" value="1"/>
</dbReference>
<evidence type="ECO:0000313" key="18">
    <source>
        <dbReference type="Proteomes" id="UP000316714"/>
    </source>
</evidence>
<evidence type="ECO:0000256" key="6">
    <source>
        <dbReference type="ARBA" id="ARBA00022723"/>
    </source>
</evidence>
<evidence type="ECO:0000256" key="1">
    <source>
        <dbReference type="ARBA" id="ARBA00001947"/>
    </source>
</evidence>
<dbReference type="InterPro" id="IPR016193">
    <property type="entry name" value="Cytidine_deaminase-like"/>
</dbReference>
<evidence type="ECO:0000256" key="13">
    <source>
        <dbReference type="PIRSR" id="PIRSR606262-2"/>
    </source>
</evidence>
<comment type="catalytic activity">
    <reaction evidence="11 15">
        <text>cytidine + H2O + H(+) = uridine + NH4(+)</text>
        <dbReference type="Rhea" id="RHEA:16069"/>
        <dbReference type="ChEBI" id="CHEBI:15377"/>
        <dbReference type="ChEBI" id="CHEBI:15378"/>
        <dbReference type="ChEBI" id="CHEBI:16704"/>
        <dbReference type="ChEBI" id="CHEBI:17562"/>
        <dbReference type="ChEBI" id="CHEBI:28938"/>
        <dbReference type="EC" id="3.5.4.5"/>
    </reaction>
</comment>